<name>A0ABS8MS77_9FLAO</name>
<evidence type="ECO:0000256" key="1">
    <source>
        <dbReference type="ARBA" id="ARBA00010617"/>
    </source>
</evidence>
<keyword evidence="2" id="KW-0503">Monooxygenase</keyword>
<dbReference type="PRINTS" id="PR00359">
    <property type="entry name" value="BP450"/>
</dbReference>
<dbReference type="EMBL" id="JAJJMO010000001">
    <property type="protein sequence ID" value="MCC9071626.1"/>
    <property type="molecule type" value="Genomic_DNA"/>
</dbReference>
<comment type="caution">
    <text evidence="3">The sequence shown here is derived from an EMBL/GenBank/DDBJ whole genome shotgun (WGS) entry which is preliminary data.</text>
</comment>
<organism evidence="3 4">
    <name type="scientific">Flavobacterium pisciphilum</name>
    <dbReference type="NCBI Taxonomy" id="2893755"/>
    <lineage>
        <taxon>Bacteria</taxon>
        <taxon>Pseudomonadati</taxon>
        <taxon>Bacteroidota</taxon>
        <taxon>Flavobacteriia</taxon>
        <taxon>Flavobacteriales</taxon>
        <taxon>Flavobacteriaceae</taxon>
        <taxon>Flavobacterium</taxon>
    </lineage>
</organism>
<dbReference type="Pfam" id="PF00067">
    <property type="entry name" value="p450"/>
    <property type="match status" value="1"/>
</dbReference>
<evidence type="ECO:0000313" key="4">
    <source>
        <dbReference type="Proteomes" id="UP001430919"/>
    </source>
</evidence>
<keyword evidence="2" id="KW-0560">Oxidoreductase</keyword>
<reference evidence="3" key="1">
    <citation type="submission" date="2021-11" db="EMBL/GenBank/DDBJ databases">
        <title>Description of novel Flavobacterium species.</title>
        <authorList>
            <person name="Saticioglu I.B."/>
            <person name="Ay H."/>
            <person name="Altun S."/>
            <person name="Duman M."/>
        </authorList>
    </citation>
    <scope>NUCLEOTIDE SEQUENCE</scope>
    <source>
        <strain evidence="3">F-65</strain>
    </source>
</reference>
<dbReference type="PANTHER" id="PTHR46696:SF1">
    <property type="entry name" value="CYTOCHROME P450 YJIB-RELATED"/>
    <property type="match status" value="1"/>
</dbReference>
<dbReference type="InterPro" id="IPR002397">
    <property type="entry name" value="Cyt_P450_B"/>
</dbReference>
<dbReference type="RefSeq" id="WP_229988247.1">
    <property type="nucleotide sequence ID" value="NZ_JAJJMO010000001.1"/>
</dbReference>
<dbReference type="InterPro" id="IPR036396">
    <property type="entry name" value="Cyt_P450_sf"/>
</dbReference>
<keyword evidence="2" id="KW-0349">Heme</keyword>
<evidence type="ECO:0000313" key="3">
    <source>
        <dbReference type="EMBL" id="MCC9071626.1"/>
    </source>
</evidence>
<dbReference type="InterPro" id="IPR001128">
    <property type="entry name" value="Cyt_P450"/>
</dbReference>
<keyword evidence="4" id="KW-1185">Reference proteome</keyword>
<keyword evidence="2" id="KW-0479">Metal-binding</keyword>
<dbReference type="PANTHER" id="PTHR46696">
    <property type="entry name" value="P450, PUTATIVE (EUROFUNG)-RELATED"/>
    <property type="match status" value="1"/>
</dbReference>
<keyword evidence="2" id="KW-0408">Iron</keyword>
<sequence>MPSTLFLQSDIKNPYSIYETMLNSHPIFWDEANQIWAIYSHKHCIEILNSPHVHIPVSNQNNEQQLNKYALKIVNHLSRLSNGIQHEIAKESAILLFSNMKLVDTTAIIAKLVSDDLIDNKIDWVSSVCKKFPLLIVLKSFGFEQNDCNFILEKMEQLVKIMIPNKTTEQIKSINEISEHLFLITEKQLSNLNFYQSLLNKISEPHTISLKETSTLCVSNLIGLFIQSYDAGRGLLSNSLLQITNTINLISKNNINKNLIQKSVIETLRFDPPIHNTRRVAIAPITLGKTTIKKNDTILLVLAAANRDFEKFDNPMNFDTERVNNNENITFGIGGHMCLAKHFSIQITTEVLFYLFENYKTISILEDNIQYEPMINARLPKSIWISIQ</sequence>
<evidence type="ECO:0000256" key="2">
    <source>
        <dbReference type="RuleBase" id="RU000461"/>
    </source>
</evidence>
<gene>
    <name evidence="3" type="ORF">LNQ49_08545</name>
</gene>
<dbReference type="Proteomes" id="UP001430919">
    <property type="component" value="Unassembled WGS sequence"/>
</dbReference>
<dbReference type="SUPFAM" id="SSF48264">
    <property type="entry name" value="Cytochrome P450"/>
    <property type="match status" value="1"/>
</dbReference>
<accession>A0ABS8MS77</accession>
<dbReference type="Gene3D" id="1.10.630.10">
    <property type="entry name" value="Cytochrome P450"/>
    <property type="match status" value="1"/>
</dbReference>
<protein>
    <submittedName>
        <fullName evidence="3">Cytochrome P450</fullName>
    </submittedName>
</protein>
<dbReference type="PROSITE" id="PS00086">
    <property type="entry name" value="CYTOCHROME_P450"/>
    <property type="match status" value="1"/>
</dbReference>
<proteinExistence type="inferred from homology"/>
<comment type="similarity">
    <text evidence="1 2">Belongs to the cytochrome P450 family.</text>
</comment>
<dbReference type="InterPro" id="IPR017972">
    <property type="entry name" value="Cyt_P450_CS"/>
</dbReference>
<dbReference type="CDD" id="cd00302">
    <property type="entry name" value="cytochrome_P450"/>
    <property type="match status" value="1"/>
</dbReference>